<reference evidence="1 2" key="1">
    <citation type="journal article" date="2019" name="Genome Biol. Evol.">
        <title>Insights into the evolution of the New World diploid cottons (Gossypium, subgenus Houzingenia) based on genome sequencing.</title>
        <authorList>
            <person name="Grover C.E."/>
            <person name="Arick M.A. 2nd"/>
            <person name="Thrash A."/>
            <person name="Conover J.L."/>
            <person name="Sanders W.S."/>
            <person name="Peterson D.G."/>
            <person name="Frelichowski J.E."/>
            <person name="Scheffler J.A."/>
            <person name="Scheffler B.E."/>
            <person name="Wendel J.F."/>
        </authorList>
    </citation>
    <scope>NUCLEOTIDE SEQUENCE [LARGE SCALE GENOMIC DNA]</scope>
    <source>
        <strain evidence="1">57</strain>
        <tissue evidence="1">Leaf</tissue>
    </source>
</reference>
<keyword evidence="2" id="KW-1185">Reference proteome</keyword>
<dbReference type="EMBL" id="JABFAB010000002">
    <property type="protein sequence ID" value="MBA0642572.1"/>
    <property type="molecule type" value="Genomic_DNA"/>
</dbReference>
<proteinExistence type="predicted"/>
<sequence length="178" mass="19938">VPGFLYKRRVQDEIESFVGKVARLDLKTNSRTRGRFVRMVVYVDLDKPLISQVDETVHRMKKGDEVMMEEAYGLLMIEDNEMNLEEQRKNGNLQEGVEGERPAVVNVGDLVHLIGPQHLNSGMGLGEQGVDVVHNGLVHKQIAGQKSLGHGSATHLVFEGENSNDLEHVSKPNQREFV</sequence>
<accession>A0A7J8TWL3</accession>
<evidence type="ECO:0000313" key="1">
    <source>
        <dbReference type="EMBL" id="MBA0642572.1"/>
    </source>
</evidence>
<gene>
    <name evidence="1" type="ORF">Goklo_026929</name>
</gene>
<dbReference type="OrthoDB" id="1096772at2759"/>
<feature type="non-terminal residue" evidence="1">
    <location>
        <position position="1"/>
    </location>
</feature>
<evidence type="ECO:0000313" key="2">
    <source>
        <dbReference type="Proteomes" id="UP000593573"/>
    </source>
</evidence>
<protein>
    <submittedName>
        <fullName evidence="1">Uncharacterized protein</fullName>
    </submittedName>
</protein>
<name>A0A7J8TWL3_9ROSI</name>
<dbReference type="AlphaFoldDB" id="A0A7J8TWL3"/>
<dbReference type="Proteomes" id="UP000593573">
    <property type="component" value="Unassembled WGS sequence"/>
</dbReference>
<comment type="caution">
    <text evidence="1">The sequence shown here is derived from an EMBL/GenBank/DDBJ whole genome shotgun (WGS) entry which is preliminary data.</text>
</comment>
<organism evidence="1 2">
    <name type="scientific">Gossypium klotzschianum</name>
    <dbReference type="NCBI Taxonomy" id="34286"/>
    <lineage>
        <taxon>Eukaryota</taxon>
        <taxon>Viridiplantae</taxon>
        <taxon>Streptophyta</taxon>
        <taxon>Embryophyta</taxon>
        <taxon>Tracheophyta</taxon>
        <taxon>Spermatophyta</taxon>
        <taxon>Magnoliopsida</taxon>
        <taxon>eudicotyledons</taxon>
        <taxon>Gunneridae</taxon>
        <taxon>Pentapetalae</taxon>
        <taxon>rosids</taxon>
        <taxon>malvids</taxon>
        <taxon>Malvales</taxon>
        <taxon>Malvaceae</taxon>
        <taxon>Malvoideae</taxon>
        <taxon>Gossypium</taxon>
    </lineage>
</organism>